<protein>
    <submittedName>
        <fullName evidence="1">Uncharacterized protein</fullName>
    </submittedName>
</protein>
<evidence type="ECO:0000313" key="1">
    <source>
        <dbReference type="EMBL" id="KIL66322.1"/>
    </source>
</evidence>
<dbReference type="Proteomes" id="UP000054549">
    <property type="component" value="Unassembled WGS sequence"/>
</dbReference>
<dbReference type="EMBL" id="KN818237">
    <property type="protein sequence ID" value="KIL66322.1"/>
    <property type="molecule type" value="Genomic_DNA"/>
</dbReference>
<organism evidence="1 2">
    <name type="scientific">Amanita muscaria (strain Koide BX008)</name>
    <dbReference type="NCBI Taxonomy" id="946122"/>
    <lineage>
        <taxon>Eukaryota</taxon>
        <taxon>Fungi</taxon>
        <taxon>Dikarya</taxon>
        <taxon>Basidiomycota</taxon>
        <taxon>Agaricomycotina</taxon>
        <taxon>Agaricomycetes</taxon>
        <taxon>Agaricomycetidae</taxon>
        <taxon>Agaricales</taxon>
        <taxon>Pluteineae</taxon>
        <taxon>Amanitaceae</taxon>
        <taxon>Amanita</taxon>
    </lineage>
</organism>
<keyword evidence="2" id="KW-1185">Reference proteome</keyword>
<sequence length="159" mass="18764">MGRRLRRIGIIGQRCIRLCSQSPKRERWLDLRCQEDQSYNLNVTERHQIEVNALEDMRDLEERWRYDWPCLWISGRCAGEQDRVLVDDYDPKYISHTSKLQNSTAFHRPFNPVPTPEGRYQTVRYQSYTMTASGPPMLPPTLHRLNATKSILSAFNKHS</sequence>
<dbReference type="AlphaFoldDB" id="A0A0C2WWY5"/>
<dbReference type="InParanoid" id="A0A0C2WWY5"/>
<name>A0A0C2WWY5_AMAMK</name>
<proteinExistence type="predicted"/>
<dbReference type="HOGENOM" id="CLU_1660260_0_0_1"/>
<gene>
    <name evidence="1" type="ORF">M378DRAFT_177955</name>
</gene>
<reference evidence="1 2" key="1">
    <citation type="submission" date="2014-04" db="EMBL/GenBank/DDBJ databases">
        <title>Evolutionary Origins and Diversification of the Mycorrhizal Mutualists.</title>
        <authorList>
            <consortium name="DOE Joint Genome Institute"/>
            <consortium name="Mycorrhizal Genomics Consortium"/>
            <person name="Kohler A."/>
            <person name="Kuo A."/>
            <person name="Nagy L.G."/>
            <person name="Floudas D."/>
            <person name="Copeland A."/>
            <person name="Barry K.W."/>
            <person name="Cichocki N."/>
            <person name="Veneault-Fourrey C."/>
            <person name="LaButti K."/>
            <person name="Lindquist E.A."/>
            <person name="Lipzen A."/>
            <person name="Lundell T."/>
            <person name="Morin E."/>
            <person name="Murat C."/>
            <person name="Riley R."/>
            <person name="Ohm R."/>
            <person name="Sun H."/>
            <person name="Tunlid A."/>
            <person name="Henrissat B."/>
            <person name="Grigoriev I.V."/>
            <person name="Hibbett D.S."/>
            <person name="Martin F."/>
        </authorList>
    </citation>
    <scope>NUCLEOTIDE SEQUENCE [LARGE SCALE GENOMIC DNA]</scope>
    <source>
        <strain evidence="1 2">Koide BX008</strain>
    </source>
</reference>
<evidence type="ECO:0000313" key="2">
    <source>
        <dbReference type="Proteomes" id="UP000054549"/>
    </source>
</evidence>
<accession>A0A0C2WWY5</accession>